<dbReference type="Gene3D" id="3.30.1600.10">
    <property type="entry name" value="SIR2/SIRT2 'Small Domain"/>
    <property type="match status" value="1"/>
</dbReference>
<dbReference type="SUPFAM" id="SSF52467">
    <property type="entry name" value="DHS-like NAD/FAD-binding domain"/>
    <property type="match status" value="1"/>
</dbReference>
<dbReference type="InterPro" id="IPR003000">
    <property type="entry name" value="Sirtuin"/>
</dbReference>
<dbReference type="Gene3D" id="3.40.50.1220">
    <property type="entry name" value="TPP-binding domain"/>
    <property type="match status" value="1"/>
</dbReference>
<gene>
    <name evidence="4" type="ORF">S01H4_60805</name>
</gene>
<feature type="domain" description="Deacetylase sirtuin-type" evidence="3">
    <location>
        <begin position="1"/>
        <end position="181"/>
    </location>
</feature>
<dbReference type="PROSITE" id="PS50305">
    <property type="entry name" value="SIRTUIN"/>
    <property type="match status" value="1"/>
</dbReference>
<dbReference type="GO" id="GO:0070403">
    <property type="term" value="F:NAD+ binding"/>
    <property type="evidence" value="ECO:0007669"/>
    <property type="project" value="InterPro"/>
</dbReference>
<dbReference type="PANTHER" id="PTHR11085:SF11">
    <property type="entry name" value="NAD-DEPENDENT PROTEIN DEACETYLASE"/>
    <property type="match status" value="1"/>
</dbReference>
<accession>X1CF58</accession>
<protein>
    <recommendedName>
        <fullName evidence="3">Deacetylase sirtuin-type domain-containing protein</fullName>
    </recommendedName>
</protein>
<dbReference type="AlphaFoldDB" id="X1CF58"/>
<evidence type="ECO:0000256" key="2">
    <source>
        <dbReference type="ARBA" id="ARBA00023027"/>
    </source>
</evidence>
<feature type="non-terminal residue" evidence="4">
    <location>
        <position position="181"/>
    </location>
</feature>
<dbReference type="InterPro" id="IPR026590">
    <property type="entry name" value="Ssirtuin_cat_dom"/>
</dbReference>
<dbReference type="Pfam" id="PF02146">
    <property type="entry name" value="SIR2"/>
    <property type="match status" value="1"/>
</dbReference>
<sequence>PIFLDTNYFLAHPKKSWCLIKEIFYDFFGQATPNDGHYALAEMEKKGYIKSIITQNIDNLHQKAGSTNVIEFHGTSRRLTCLDCNNNYNSTEFIKESPPYCPRCNGLLKPDFVFFGEPIPQDTYNKSINETSLADLFILIGTTGEIMPASTIPFIAKENGAKFIEININKSKYTNSIVDIF</sequence>
<evidence type="ECO:0000313" key="4">
    <source>
        <dbReference type="EMBL" id="GAH06292.1"/>
    </source>
</evidence>
<keyword evidence="1" id="KW-0808">Transferase</keyword>
<feature type="non-terminal residue" evidence="4">
    <location>
        <position position="1"/>
    </location>
</feature>
<reference evidence="4" key="1">
    <citation type="journal article" date="2014" name="Front. Microbiol.">
        <title>High frequency of phylogenetically diverse reductive dehalogenase-homologous genes in deep subseafloor sedimentary metagenomes.</title>
        <authorList>
            <person name="Kawai M."/>
            <person name="Futagami T."/>
            <person name="Toyoda A."/>
            <person name="Takaki Y."/>
            <person name="Nishi S."/>
            <person name="Hori S."/>
            <person name="Arai W."/>
            <person name="Tsubouchi T."/>
            <person name="Morono Y."/>
            <person name="Uchiyama I."/>
            <person name="Ito T."/>
            <person name="Fujiyama A."/>
            <person name="Inagaki F."/>
            <person name="Takami H."/>
        </authorList>
    </citation>
    <scope>NUCLEOTIDE SEQUENCE</scope>
    <source>
        <strain evidence="4">Expedition CK06-06</strain>
    </source>
</reference>
<evidence type="ECO:0000256" key="1">
    <source>
        <dbReference type="ARBA" id="ARBA00022679"/>
    </source>
</evidence>
<dbReference type="InterPro" id="IPR029035">
    <property type="entry name" value="DHS-like_NAD/FAD-binding_dom"/>
</dbReference>
<evidence type="ECO:0000259" key="3">
    <source>
        <dbReference type="PROSITE" id="PS50305"/>
    </source>
</evidence>
<keyword evidence="2" id="KW-0520">NAD</keyword>
<dbReference type="InterPro" id="IPR026591">
    <property type="entry name" value="Sirtuin_cat_small_dom_sf"/>
</dbReference>
<proteinExistence type="predicted"/>
<comment type="caution">
    <text evidence="4">The sequence shown here is derived from an EMBL/GenBank/DDBJ whole genome shotgun (WGS) entry which is preliminary data.</text>
</comment>
<dbReference type="EMBL" id="BART01035930">
    <property type="protein sequence ID" value="GAH06292.1"/>
    <property type="molecule type" value="Genomic_DNA"/>
</dbReference>
<dbReference type="InterPro" id="IPR050134">
    <property type="entry name" value="NAD-dep_sirtuin_deacylases"/>
</dbReference>
<dbReference type="PANTHER" id="PTHR11085">
    <property type="entry name" value="NAD-DEPENDENT PROTEIN DEACYLASE SIRTUIN-5, MITOCHONDRIAL-RELATED"/>
    <property type="match status" value="1"/>
</dbReference>
<name>X1CF58_9ZZZZ</name>
<dbReference type="GO" id="GO:0017136">
    <property type="term" value="F:histone deacetylase activity, NAD-dependent"/>
    <property type="evidence" value="ECO:0007669"/>
    <property type="project" value="TreeGrafter"/>
</dbReference>
<organism evidence="4">
    <name type="scientific">marine sediment metagenome</name>
    <dbReference type="NCBI Taxonomy" id="412755"/>
    <lineage>
        <taxon>unclassified sequences</taxon>
        <taxon>metagenomes</taxon>
        <taxon>ecological metagenomes</taxon>
    </lineage>
</organism>